<keyword evidence="2" id="KW-1185">Reference proteome</keyword>
<evidence type="ECO:0000313" key="1">
    <source>
        <dbReference type="EMBL" id="KAG8663619.1"/>
    </source>
</evidence>
<name>A0ACB7IEX2_MANES</name>
<sequence length="56" mass="6345">MITPSRFGIEKKGSHLAKVLFLQRRSVFGRTILLTLALAKLLIIYLERFSKIISGV</sequence>
<comment type="caution">
    <text evidence="1">The sequence shown here is derived from an EMBL/GenBank/DDBJ whole genome shotgun (WGS) entry which is preliminary data.</text>
</comment>
<proteinExistence type="predicted"/>
<reference evidence="2" key="1">
    <citation type="journal article" date="2016" name="Nat. Biotechnol.">
        <title>Sequencing wild and cultivated cassava and related species reveals extensive interspecific hybridization and genetic diversity.</title>
        <authorList>
            <person name="Bredeson J.V."/>
            <person name="Lyons J.B."/>
            <person name="Prochnik S.E."/>
            <person name="Wu G.A."/>
            <person name="Ha C.M."/>
            <person name="Edsinger-Gonzales E."/>
            <person name="Grimwood J."/>
            <person name="Schmutz J."/>
            <person name="Rabbi I.Y."/>
            <person name="Egesi C."/>
            <person name="Nauluvula P."/>
            <person name="Lebot V."/>
            <person name="Ndunguru J."/>
            <person name="Mkamilo G."/>
            <person name="Bart R.S."/>
            <person name="Setter T.L."/>
            <person name="Gleadow R.M."/>
            <person name="Kulakow P."/>
            <person name="Ferguson M.E."/>
            <person name="Rounsley S."/>
            <person name="Rokhsar D.S."/>
        </authorList>
    </citation>
    <scope>NUCLEOTIDE SEQUENCE [LARGE SCALE GENOMIC DNA]</scope>
    <source>
        <strain evidence="2">cv. AM560-2</strain>
    </source>
</reference>
<protein>
    <submittedName>
        <fullName evidence="1">Uncharacterized protein</fullName>
    </submittedName>
</protein>
<dbReference type="Proteomes" id="UP000091857">
    <property type="component" value="Chromosome 1"/>
</dbReference>
<evidence type="ECO:0000313" key="2">
    <source>
        <dbReference type="Proteomes" id="UP000091857"/>
    </source>
</evidence>
<gene>
    <name evidence="1" type="ORF">MANES_01G230701v8</name>
</gene>
<accession>A0ACB7IEX2</accession>
<dbReference type="EMBL" id="CM004387">
    <property type="protein sequence ID" value="KAG8663619.1"/>
    <property type="molecule type" value="Genomic_DNA"/>
</dbReference>
<organism evidence="1 2">
    <name type="scientific">Manihot esculenta</name>
    <name type="common">Cassava</name>
    <name type="synonym">Jatropha manihot</name>
    <dbReference type="NCBI Taxonomy" id="3983"/>
    <lineage>
        <taxon>Eukaryota</taxon>
        <taxon>Viridiplantae</taxon>
        <taxon>Streptophyta</taxon>
        <taxon>Embryophyta</taxon>
        <taxon>Tracheophyta</taxon>
        <taxon>Spermatophyta</taxon>
        <taxon>Magnoliopsida</taxon>
        <taxon>eudicotyledons</taxon>
        <taxon>Gunneridae</taxon>
        <taxon>Pentapetalae</taxon>
        <taxon>rosids</taxon>
        <taxon>fabids</taxon>
        <taxon>Malpighiales</taxon>
        <taxon>Euphorbiaceae</taxon>
        <taxon>Crotonoideae</taxon>
        <taxon>Manihoteae</taxon>
        <taxon>Manihot</taxon>
    </lineage>
</organism>